<accession>A0A9D4G049</accession>
<gene>
    <name evidence="1" type="ORF">DPMN_135023</name>
</gene>
<dbReference type="Proteomes" id="UP000828390">
    <property type="component" value="Unassembled WGS sequence"/>
</dbReference>
<sequence>MNIIGRYEHEPFNETRTPRRVSYLTELTKNLNPTFDNCGTLIAAHGVKTFVE</sequence>
<keyword evidence="2" id="KW-1185">Reference proteome</keyword>
<protein>
    <submittedName>
        <fullName evidence="1">Uncharacterized protein</fullName>
    </submittedName>
</protein>
<reference evidence="1" key="1">
    <citation type="journal article" date="2019" name="bioRxiv">
        <title>The Genome of the Zebra Mussel, Dreissena polymorpha: A Resource for Invasive Species Research.</title>
        <authorList>
            <person name="McCartney M.A."/>
            <person name="Auch B."/>
            <person name="Kono T."/>
            <person name="Mallez S."/>
            <person name="Zhang Y."/>
            <person name="Obille A."/>
            <person name="Becker A."/>
            <person name="Abrahante J.E."/>
            <person name="Garbe J."/>
            <person name="Badalamenti J.P."/>
            <person name="Herman A."/>
            <person name="Mangelson H."/>
            <person name="Liachko I."/>
            <person name="Sullivan S."/>
            <person name="Sone E.D."/>
            <person name="Koren S."/>
            <person name="Silverstein K.A.T."/>
            <person name="Beckman K.B."/>
            <person name="Gohl D.M."/>
        </authorList>
    </citation>
    <scope>NUCLEOTIDE SEQUENCE</scope>
    <source>
        <strain evidence="1">Duluth1</strain>
        <tissue evidence="1">Whole animal</tissue>
    </source>
</reference>
<dbReference type="EMBL" id="JAIWYP010000006">
    <property type="protein sequence ID" value="KAH3806699.1"/>
    <property type="molecule type" value="Genomic_DNA"/>
</dbReference>
<proteinExistence type="predicted"/>
<evidence type="ECO:0000313" key="2">
    <source>
        <dbReference type="Proteomes" id="UP000828390"/>
    </source>
</evidence>
<reference evidence="1" key="2">
    <citation type="submission" date="2020-11" db="EMBL/GenBank/DDBJ databases">
        <authorList>
            <person name="McCartney M.A."/>
            <person name="Auch B."/>
            <person name="Kono T."/>
            <person name="Mallez S."/>
            <person name="Becker A."/>
            <person name="Gohl D.M."/>
            <person name="Silverstein K.A.T."/>
            <person name="Koren S."/>
            <person name="Bechman K.B."/>
            <person name="Herman A."/>
            <person name="Abrahante J.E."/>
            <person name="Garbe J."/>
        </authorList>
    </citation>
    <scope>NUCLEOTIDE SEQUENCE</scope>
    <source>
        <strain evidence="1">Duluth1</strain>
        <tissue evidence="1">Whole animal</tissue>
    </source>
</reference>
<comment type="caution">
    <text evidence="1">The sequence shown here is derived from an EMBL/GenBank/DDBJ whole genome shotgun (WGS) entry which is preliminary data.</text>
</comment>
<evidence type="ECO:0000313" key="1">
    <source>
        <dbReference type="EMBL" id="KAH3806699.1"/>
    </source>
</evidence>
<dbReference type="AlphaFoldDB" id="A0A9D4G049"/>
<name>A0A9D4G049_DREPO</name>
<organism evidence="1 2">
    <name type="scientific">Dreissena polymorpha</name>
    <name type="common">Zebra mussel</name>
    <name type="synonym">Mytilus polymorpha</name>
    <dbReference type="NCBI Taxonomy" id="45954"/>
    <lineage>
        <taxon>Eukaryota</taxon>
        <taxon>Metazoa</taxon>
        <taxon>Spiralia</taxon>
        <taxon>Lophotrochozoa</taxon>
        <taxon>Mollusca</taxon>
        <taxon>Bivalvia</taxon>
        <taxon>Autobranchia</taxon>
        <taxon>Heteroconchia</taxon>
        <taxon>Euheterodonta</taxon>
        <taxon>Imparidentia</taxon>
        <taxon>Neoheterodontei</taxon>
        <taxon>Myida</taxon>
        <taxon>Dreissenoidea</taxon>
        <taxon>Dreissenidae</taxon>
        <taxon>Dreissena</taxon>
    </lineage>
</organism>